<evidence type="ECO:0000313" key="1">
    <source>
        <dbReference type="EMBL" id="OUT11669.1"/>
    </source>
</evidence>
<proteinExistence type="predicted"/>
<dbReference type="AlphaFoldDB" id="A0A1Y5MTH3"/>
<comment type="caution">
    <text evidence="1">The sequence shown here is derived from an EMBL/GenBank/DDBJ whole genome shotgun (WGS) entry which is preliminary data.</text>
</comment>
<protein>
    <submittedName>
        <fullName evidence="1">Uncharacterized protein</fullName>
    </submittedName>
</protein>
<dbReference type="EMBL" id="NDYO01000005">
    <property type="protein sequence ID" value="OUT11669.1"/>
    <property type="molecule type" value="Genomic_DNA"/>
</dbReference>
<gene>
    <name evidence="1" type="ORF">B9N62_04335</name>
</gene>
<organism evidence="1 2">
    <name type="scientific">Campylobacter concisus</name>
    <dbReference type="NCBI Taxonomy" id="199"/>
    <lineage>
        <taxon>Bacteria</taxon>
        <taxon>Pseudomonadati</taxon>
        <taxon>Campylobacterota</taxon>
        <taxon>Epsilonproteobacteria</taxon>
        <taxon>Campylobacterales</taxon>
        <taxon>Campylobacteraceae</taxon>
        <taxon>Campylobacter</taxon>
    </lineage>
</organism>
<evidence type="ECO:0000313" key="2">
    <source>
        <dbReference type="Proteomes" id="UP000195967"/>
    </source>
</evidence>
<accession>A0A1Y5MTH3</accession>
<sequence length="68" mass="8440">MLRRDIWTSLKIFRNLNFSQSSIKRVNEHQIIIYSNDMEFARANRQKLHIYLQKPQKPLKNYFERLMQ</sequence>
<reference evidence="1 2" key="1">
    <citation type="submission" date="2017-04" db="EMBL/GenBank/DDBJ databases">
        <title>Complete genome of Campylobacter concisus ATCC 33237T and draft genomes for an additional eight well characterized C. concisus strains.</title>
        <authorList>
            <person name="Cornelius A.J."/>
            <person name="Miller W.G."/>
            <person name="Lastovica A.J."/>
            <person name="On S.L."/>
            <person name="French N.P."/>
            <person name="Vandenberg O."/>
            <person name="Biggs P.J."/>
        </authorList>
    </citation>
    <scope>NUCLEOTIDE SEQUENCE [LARGE SCALE GENOMIC DNA]</scope>
    <source>
        <strain evidence="1 2">Lasto28.99</strain>
    </source>
</reference>
<dbReference type="Proteomes" id="UP000195967">
    <property type="component" value="Unassembled WGS sequence"/>
</dbReference>
<name>A0A1Y5MTH3_9BACT</name>